<proteinExistence type="predicted"/>
<name>A0A8J3NYJ2_9ACTN</name>
<evidence type="ECO:0000313" key="2">
    <source>
        <dbReference type="EMBL" id="GIF97525.1"/>
    </source>
</evidence>
<accession>A0A8J3NYJ2</accession>
<reference evidence="2 3" key="1">
    <citation type="submission" date="2021-01" db="EMBL/GenBank/DDBJ databases">
        <title>Whole genome shotgun sequence of Catellatospora citrea NBRC 14495.</title>
        <authorList>
            <person name="Komaki H."/>
            <person name="Tamura T."/>
        </authorList>
    </citation>
    <scope>NUCLEOTIDE SEQUENCE [LARGE SCALE GENOMIC DNA]</scope>
    <source>
        <strain evidence="2 3">NBRC 14495</strain>
    </source>
</reference>
<keyword evidence="3" id="KW-1185">Reference proteome</keyword>
<dbReference type="EMBL" id="BONH01000009">
    <property type="protein sequence ID" value="GIF97525.1"/>
    <property type="molecule type" value="Genomic_DNA"/>
</dbReference>
<dbReference type="Proteomes" id="UP000659904">
    <property type="component" value="Unassembled WGS sequence"/>
</dbReference>
<evidence type="ECO:0000313" key="3">
    <source>
        <dbReference type="Proteomes" id="UP000659904"/>
    </source>
</evidence>
<feature type="region of interest" description="Disordered" evidence="1">
    <location>
        <begin position="122"/>
        <end position="145"/>
    </location>
</feature>
<gene>
    <name evidence="2" type="ORF">Cci01nite_26190</name>
</gene>
<comment type="caution">
    <text evidence="2">The sequence shown here is derived from an EMBL/GenBank/DDBJ whole genome shotgun (WGS) entry which is preliminary data.</text>
</comment>
<dbReference type="AlphaFoldDB" id="A0A8J3NYJ2"/>
<sequence length="145" mass="16054">MSHPACMIAAMAATNRLDRYPVDDHGNLEHYPSRVPVWGRLRPEQDQAWSEGNEPFAATLTLVTGPRGRTTPYFVWRDTAGLTYPMFMTDLVDVLMCKLVDQGTVSGLWQVRKRGQNYGLALAPAEPADKTSAPGMPRRGENGHA</sequence>
<protein>
    <submittedName>
        <fullName evidence="2">Uncharacterized protein</fullName>
    </submittedName>
</protein>
<evidence type="ECO:0000256" key="1">
    <source>
        <dbReference type="SAM" id="MobiDB-lite"/>
    </source>
</evidence>
<organism evidence="2 3">
    <name type="scientific">Catellatospora citrea</name>
    <dbReference type="NCBI Taxonomy" id="53366"/>
    <lineage>
        <taxon>Bacteria</taxon>
        <taxon>Bacillati</taxon>
        <taxon>Actinomycetota</taxon>
        <taxon>Actinomycetes</taxon>
        <taxon>Micromonosporales</taxon>
        <taxon>Micromonosporaceae</taxon>
        <taxon>Catellatospora</taxon>
    </lineage>
</organism>